<evidence type="ECO:0000313" key="1">
    <source>
        <dbReference type="EMBL" id="OMJ76173.1"/>
    </source>
</evidence>
<dbReference type="Proteomes" id="UP000187209">
    <property type="component" value="Unassembled WGS sequence"/>
</dbReference>
<comment type="caution">
    <text evidence="1">The sequence shown here is derived from an EMBL/GenBank/DDBJ whole genome shotgun (WGS) entry which is preliminary data.</text>
</comment>
<evidence type="ECO:0000313" key="2">
    <source>
        <dbReference type="Proteomes" id="UP000187209"/>
    </source>
</evidence>
<reference evidence="1 2" key="1">
    <citation type="submission" date="2016-11" db="EMBL/GenBank/DDBJ databases">
        <title>The macronuclear genome of Stentor coeruleus: a giant cell with tiny introns.</title>
        <authorList>
            <person name="Slabodnick M."/>
            <person name="Ruby J.G."/>
            <person name="Reiff S.B."/>
            <person name="Swart E.C."/>
            <person name="Gosai S."/>
            <person name="Prabakaran S."/>
            <person name="Witkowska E."/>
            <person name="Larue G.E."/>
            <person name="Fisher S."/>
            <person name="Freeman R.M."/>
            <person name="Gunawardena J."/>
            <person name="Chu W."/>
            <person name="Stover N.A."/>
            <person name="Gregory B.D."/>
            <person name="Nowacki M."/>
            <person name="Derisi J."/>
            <person name="Roy S.W."/>
            <person name="Marshall W.F."/>
            <person name="Sood P."/>
        </authorList>
    </citation>
    <scope>NUCLEOTIDE SEQUENCE [LARGE SCALE GENOMIC DNA]</scope>
    <source>
        <strain evidence="1">WM001</strain>
    </source>
</reference>
<accession>A0A1R2BHB5</accession>
<dbReference type="AlphaFoldDB" id="A0A1R2BHB5"/>
<protein>
    <submittedName>
        <fullName evidence="1">Uncharacterized protein</fullName>
    </submittedName>
</protein>
<name>A0A1R2BHB5_9CILI</name>
<organism evidence="1 2">
    <name type="scientific">Stentor coeruleus</name>
    <dbReference type="NCBI Taxonomy" id="5963"/>
    <lineage>
        <taxon>Eukaryota</taxon>
        <taxon>Sar</taxon>
        <taxon>Alveolata</taxon>
        <taxon>Ciliophora</taxon>
        <taxon>Postciliodesmatophora</taxon>
        <taxon>Heterotrichea</taxon>
        <taxon>Heterotrichida</taxon>
        <taxon>Stentoridae</taxon>
        <taxon>Stentor</taxon>
    </lineage>
</organism>
<keyword evidence="2" id="KW-1185">Reference proteome</keyword>
<dbReference type="EMBL" id="MPUH01000646">
    <property type="protein sequence ID" value="OMJ76173.1"/>
    <property type="molecule type" value="Genomic_DNA"/>
</dbReference>
<sequence length="251" mass="29759">MSKRLFSPLKRKEPWDAEAFSLNLLEKEIEVEKSFKIENIEDLITMYSHAIEHYNELNDPKYYDYQDRLHKFLLKPEVNSMMSGQKKPNLYTMAKHKSLSSSQIVKTRVLESNHSVIKNNFSEPPMSPVHKAQIVQNMLSQDKSLEERVSRRRSQKILSMSNINDISTKASYYLDEREQIEFIMERYYSEKAKEIEDTTLNYLLQMESATPTEKCHLAQEMNKEIIKISQKHDNLRIQELKKLKDSSKRYN</sequence>
<gene>
    <name evidence="1" type="ORF">SteCoe_24507</name>
</gene>
<proteinExistence type="predicted"/>